<gene>
    <name evidence="3" type="ORF">J2S15_001458</name>
</gene>
<keyword evidence="4" id="KW-1185">Reference proteome</keyword>
<dbReference type="NCBIfam" id="TIGR03064">
    <property type="entry name" value="sortase_srtB"/>
    <property type="match status" value="1"/>
</dbReference>
<evidence type="ECO:0000313" key="4">
    <source>
        <dbReference type="Proteomes" id="UP001230220"/>
    </source>
</evidence>
<dbReference type="InterPro" id="IPR009835">
    <property type="entry name" value="SrtB"/>
</dbReference>
<dbReference type="RefSeq" id="WP_307406821.1">
    <property type="nucleotide sequence ID" value="NZ_JAUSUR010000002.1"/>
</dbReference>
<comment type="caution">
    <text evidence="3">The sequence shown here is derived from an EMBL/GenBank/DDBJ whole genome shotgun (WGS) entry which is preliminary data.</text>
</comment>
<keyword evidence="2" id="KW-1133">Transmembrane helix</keyword>
<keyword evidence="2" id="KW-0812">Transmembrane</keyword>
<dbReference type="CDD" id="cd05826">
    <property type="entry name" value="Sortase_B"/>
    <property type="match status" value="1"/>
</dbReference>
<dbReference type="Gene3D" id="2.40.260.10">
    <property type="entry name" value="Sortase"/>
    <property type="match status" value="1"/>
</dbReference>
<evidence type="ECO:0000313" key="3">
    <source>
        <dbReference type="EMBL" id="MDQ0360713.1"/>
    </source>
</evidence>
<dbReference type="EC" id="3.4.22.70" evidence="3"/>
<keyword evidence="1 3" id="KW-0378">Hydrolase</keyword>
<dbReference type="Proteomes" id="UP001230220">
    <property type="component" value="Unassembled WGS sequence"/>
</dbReference>
<protein>
    <submittedName>
        <fullName evidence="3">Sortase B</fullName>
        <ecNumber evidence="3">3.4.22.70</ecNumber>
    </submittedName>
</protein>
<dbReference type="SUPFAM" id="SSF63817">
    <property type="entry name" value="Sortase"/>
    <property type="match status" value="1"/>
</dbReference>
<dbReference type="EMBL" id="JAUSUR010000002">
    <property type="protein sequence ID" value="MDQ0360713.1"/>
    <property type="molecule type" value="Genomic_DNA"/>
</dbReference>
<feature type="transmembrane region" description="Helical" evidence="2">
    <location>
        <begin position="27"/>
        <end position="48"/>
    </location>
</feature>
<sequence length="334" mass="38823">MKQQEHNSEINKTELKKIKIVHKISNTIDNILMIIFILLLFYGSYALYDSNQVHNASTATQYEQYKPSSDDTLSFEELKEINSDVKAWLSVYGTNIDYPVVHSTNNQKYLNTNALGEASLSGAIYMDFRNSEDFSDFNTIIYGHHMEKQTMFGELDLFKDEEYFEEHEYGNLYYNGEDHGIEFFAFLEADAYDSYLYSPIKMTNTNRFEYIEYIKSNAMNYRDIEIGENDQIVVLSTCASLQTNGRYVVVGKISNELYENTYIEERNSGGIFSNVPYSIIDFLLANPLIGIFVLIILIILILLILQQIARIIERHKRKKRLEELNENNQESNTT</sequence>
<reference evidence="3 4" key="1">
    <citation type="submission" date="2023-07" db="EMBL/GenBank/DDBJ databases">
        <title>Genomic Encyclopedia of Type Strains, Phase IV (KMG-IV): sequencing the most valuable type-strain genomes for metagenomic binning, comparative biology and taxonomic classification.</title>
        <authorList>
            <person name="Goeker M."/>
        </authorList>
    </citation>
    <scope>NUCLEOTIDE SEQUENCE [LARGE SCALE GENOMIC DNA]</scope>
    <source>
        <strain evidence="3 4">DSM 16784</strain>
    </source>
</reference>
<feature type="transmembrane region" description="Helical" evidence="2">
    <location>
        <begin position="288"/>
        <end position="309"/>
    </location>
</feature>
<evidence type="ECO:0000256" key="2">
    <source>
        <dbReference type="SAM" id="Phobius"/>
    </source>
</evidence>
<evidence type="ECO:0000256" key="1">
    <source>
        <dbReference type="ARBA" id="ARBA00022801"/>
    </source>
</evidence>
<dbReference type="InterPro" id="IPR005754">
    <property type="entry name" value="Sortase"/>
</dbReference>
<keyword evidence="2" id="KW-0472">Membrane</keyword>
<organism evidence="3 4">
    <name type="scientific">Breznakia pachnodae</name>
    <dbReference type="NCBI Taxonomy" id="265178"/>
    <lineage>
        <taxon>Bacteria</taxon>
        <taxon>Bacillati</taxon>
        <taxon>Bacillota</taxon>
        <taxon>Erysipelotrichia</taxon>
        <taxon>Erysipelotrichales</taxon>
        <taxon>Erysipelotrichaceae</taxon>
        <taxon>Breznakia</taxon>
    </lineage>
</organism>
<dbReference type="GO" id="GO:0016787">
    <property type="term" value="F:hydrolase activity"/>
    <property type="evidence" value="ECO:0007669"/>
    <property type="project" value="UniProtKB-KW"/>
</dbReference>
<proteinExistence type="predicted"/>
<name>A0ABU0E1W8_9FIRM</name>
<accession>A0ABU0E1W8</accession>
<dbReference type="InterPro" id="IPR023365">
    <property type="entry name" value="Sortase_dom-sf"/>
</dbReference>
<dbReference type="Pfam" id="PF04203">
    <property type="entry name" value="Sortase"/>
    <property type="match status" value="1"/>
</dbReference>